<comment type="subcellular location">
    <subcellularLocation>
        <location evidence="1">Secreted</location>
    </subcellularLocation>
</comment>
<evidence type="ECO:0000259" key="3">
    <source>
        <dbReference type="PROSITE" id="PS50871"/>
    </source>
</evidence>
<dbReference type="PANTHER" id="PTHR15427:SF2">
    <property type="entry name" value="EMILIN-3"/>
    <property type="match status" value="1"/>
</dbReference>
<organism evidence="4 5">
    <name type="scientific">Dreissena polymorpha</name>
    <name type="common">Zebra mussel</name>
    <name type="synonym">Mytilus polymorpha</name>
    <dbReference type="NCBI Taxonomy" id="45954"/>
    <lineage>
        <taxon>Eukaryota</taxon>
        <taxon>Metazoa</taxon>
        <taxon>Spiralia</taxon>
        <taxon>Lophotrochozoa</taxon>
        <taxon>Mollusca</taxon>
        <taxon>Bivalvia</taxon>
        <taxon>Autobranchia</taxon>
        <taxon>Heteroconchia</taxon>
        <taxon>Euheterodonta</taxon>
        <taxon>Imparidentia</taxon>
        <taxon>Neoheterodontei</taxon>
        <taxon>Myida</taxon>
        <taxon>Dreissenoidea</taxon>
        <taxon>Dreissenidae</taxon>
        <taxon>Dreissena</taxon>
    </lineage>
</organism>
<dbReference type="Pfam" id="PF00386">
    <property type="entry name" value="C1q"/>
    <property type="match status" value="1"/>
</dbReference>
<dbReference type="EMBL" id="JAIWYP010000016">
    <property type="protein sequence ID" value="KAH3693672.1"/>
    <property type="molecule type" value="Genomic_DNA"/>
</dbReference>
<keyword evidence="2" id="KW-0964">Secreted</keyword>
<comment type="caution">
    <text evidence="4">The sequence shown here is derived from an EMBL/GenBank/DDBJ whole genome shotgun (WGS) entry which is preliminary data.</text>
</comment>
<dbReference type="InterPro" id="IPR001073">
    <property type="entry name" value="C1q_dom"/>
</dbReference>
<protein>
    <recommendedName>
        <fullName evidence="3">C1q domain-containing protein</fullName>
    </recommendedName>
</protein>
<keyword evidence="5" id="KW-1185">Reference proteome</keyword>
<dbReference type="InterPro" id="IPR050392">
    <property type="entry name" value="Collagen/C1q_domain"/>
</dbReference>
<accession>A0A9D3Y5S9</accession>
<reference evidence="4" key="2">
    <citation type="submission" date="2020-11" db="EMBL/GenBank/DDBJ databases">
        <authorList>
            <person name="McCartney M.A."/>
            <person name="Auch B."/>
            <person name="Kono T."/>
            <person name="Mallez S."/>
            <person name="Becker A."/>
            <person name="Gohl D.M."/>
            <person name="Silverstein K.A.T."/>
            <person name="Koren S."/>
            <person name="Bechman K.B."/>
            <person name="Herman A."/>
            <person name="Abrahante J.E."/>
            <person name="Garbe J."/>
        </authorList>
    </citation>
    <scope>NUCLEOTIDE SEQUENCE</scope>
    <source>
        <strain evidence="4">Duluth1</strain>
        <tissue evidence="4">Whole animal</tissue>
    </source>
</reference>
<dbReference type="AlphaFoldDB" id="A0A9D3Y5S9"/>
<reference evidence="4" key="1">
    <citation type="journal article" date="2019" name="bioRxiv">
        <title>The Genome of the Zebra Mussel, Dreissena polymorpha: A Resource for Invasive Species Research.</title>
        <authorList>
            <person name="McCartney M.A."/>
            <person name="Auch B."/>
            <person name="Kono T."/>
            <person name="Mallez S."/>
            <person name="Zhang Y."/>
            <person name="Obille A."/>
            <person name="Becker A."/>
            <person name="Abrahante J.E."/>
            <person name="Garbe J."/>
            <person name="Badalamenti J.P."/>
            <person name="Herman A."/>
            <person name="Mangelson H."/>
            <person name="Liachko I."/>
            <person name="Sullivan S."/>
            <person name="Sone E.D."/>
            <person name="Koren S."/>
            <person name="Silverstein K.A.T."/>
            <person name="Beckman K.B."/>
            <person name="Gohl D.M."/>
        </authorList>
    </citation>
    <scope>NUCLEOTIDE SEQUENCE</scope>
    <source>
        <strain evidence="4">Duluth1</strain>
        <tissue evidence="4">Whole animal</tissue>
    </source>
</reference>
<dbReference type="PANTHER" id="PTHR15427">
    <property type="entry name" value="EMILIN ELASTIN MICROFIBRIL INTERFACE-LOCATED PROTEIN ELASTIN MICROFIBRIL INTERFACER"/>
    <property type="match status" value="1"/>
</dbReference>
<evidence type="ECO:0000256" key="1">
    <source>
        <dbReference type="ARBA" id="ARBA00004613"/>
    </source>
</evidence>
<dbReference type="Proteomes" id="UP000828390">
    <property type="component" value="Unassembled WGS sequence"/>
</dbReference>
<dbReference type="PROSITE" id="PS50871">
    <property type="entry name" value="C1Q"/>
    <property type="match status" value="1"/>
</dbReference>
<feature type="domain" description="C1q" evidence="3">
    <location>
        <begin position="6"/>
        <end position="140"/>
    </location>
</feature>
<evidence type="ECO:0000313" key="5">
    <source>
        <dbReference type="Proteomes" id="UP000828390"/>
    </source>
</evidence>
<dbReference type="GO" id="GO:0005576">
    <property type="term" value="C:extracellular region"/>
    <property type="evidence" value="ECO:0007669"/>
    <property type="project" value="UniProtKB-SubCell"/>
</dbReference>
<dbReference type="InterPro" id="IPR008983">
    <property type="entry name" value="Tumour_necrosis_fac-like_dom"/>
</dbReference>
<dbReference type="SUPFAM" id="SSF49842">
    <property type="entry name" value="TNF-like"/>
    <property type="match status" value="1"/>
</dbReference>
<dbReference type="PRINTS" id="PR00007">
    <property type="entry name" value="COMPLEMNTC1Q"/>
</dbReference>
<gene>
    <name evidence="4" type="ORF">DPMN_081112</name>
</gene>
<evidence type="ECO:0000313" key="4">
    <source>
        <dbReference type="EMBL" id="KAH3693672.1"/>
    </source>
</evidence>
<evidence type="ECO:0000256" key="2">
    <source>
        <dbReference type="ARBA" id="ARBA00022525"/>
    </source>
</evidence>
<sequence>MFAEKSVAALVMFSAQLFHYDSQYTLTVSHDIVFQYILVNEGRSYNSANGRFTASVAGVYMFTVQYCPYTNKKIYLDIVHAGRSLQCSTNWERDDIVCASMQAFAKVAVGDTISVRSRHSGILYHNSNSWNSFSGLLIRV</sequence>
<dbReference type="Gene3D" id="2.60.120.40">
    <property type="match status" value="1"/>
</dbReference>
<proteinExistence type="predicted"/>
<dbReference type="GO" id="GO:0031012">
    <property type="term" value="C:extracellular matrix"/>
    <property type="evidence" value="ECO:0007669"/>
    <property type="project" value="TreeGrafter"/>
</dbReference>
<name>A0A9D3Y5S9_DREPO</name>